<keyword evidence="3 7" id="KW-0812">Transmembrane</keyword>
<comment type="similarity">
    <text evidence="2">Belongs to the TMEM144 family.</text>
</comment>
<dbReference type="AlphaFoldDB" id="A0A4D9DBA3"/>
<evidence type="ECO:0000313" key="8">
    <source>
        <dbReference type="EMBL" id="TFJ87677.1"/>
    </source>
</evidence>
<feature type="region of interest" description="Disordered" evidence="6">
    <location>
        <begin position="148"/>
        <end position="167"/>
    </location>
</feature>
<evidence type="ECO:0000256" key="4">
    <source>
        <dbReference type="ARBA" id="ARBA00022989"/>
    </source>
</evidence>
<feature type="transmembrane region" description="Helical" evidence="7">
    <location>
        <begin position="64"/>
        <end position="83"/>
    </location>
</feature>
<feature type="transmembrane region" description="Helical" evidence="7">
    <location>
        <begin position="272"/>
        <end position="301"/>
    </location>
</feature>
<feature type="transmembrane region" description="Helical" evidence="7">
    <location>
        <begin position="123"/>
        <end position="142"/>
    </location>
</feature>
<dbReference type="EMBL" id="SDOX01000005">
    <property type="protein sequence ID" value="TFJ87677.1"/>
    <property type="molecule type" value="Genomic_DNA"/>
</dbReference>
<evidence type="ECO:0000256" key="7">
    <source>
        <dbReference type="SAM" id="Phobius"/>
    </source>
</evidence>
<feature type="transmembrane region" description="Helical" evidence="7">
    <location>
        <begin position="353"/>
        <end position="374"/>
    </location>
</feature>
<feature type="transmembrane region" description="Helical" evidence="7">
    <location>
        <begin position="36"/>
        <end position="58"/>
    </location>
</feature>
<comment type="subcellular location">
    <subcellularLocation>
        <location evidence="1">Membrane</location>
        <topology evidence="1">Multi-pass membrane protein</topology>
    </subcellularLocation>
</comment>
<dbReference type="GO" id="GO:0015144">
    <property type="term" value="F:carbohydrate transmembrane transporter activity"/>
    <property type="evidence" value="ECO:0007669"/>
    <property type="project" value="InterPro"/>
</dbReference>
<feature type="compositionally biased region" description="Basic residues" evidence="6">
    <location>
        <begin position="157"/>
        <end position="167"/>
    </location>
</feature>
<evidence type="ECO:0000256" key="5">
    <source>
        <dbReference type="ARBA" id="ARBA00023136"/>
    </source>
</evidence>
<keyword evidence="9" id="KW-1185">Reference proteome</keyword>
<feature type="transmembrane region" description="Helical" evidence="7">
    <location>
        <begin position="225"/>
        <end position="243"/>
    </location>
</feature>
<dbReference type="PANTHER" id="PTHR16119">
    <property type="entry name" value="TRANSMEMBRANE PROTEIN 144"/>
    <property type="match status" value="1"/>
</dbReference>
<gene>
    <name evidence="8" type="ORF">NSK_001027</name>
</gene>
<dbReference type="OrthoDB" id="426527at2759"/>
<keyword evidence="4 7" id="KW-1133">Transmembrane helix</keyword>
<comment type="caution">
    <text evidence="8">The sequence shown here is derived from an EMBL/GenBank/DDBJ whole genome shotgun (WGS) entry which is preliminary data.</text>
</comment>
<feature type="transmembrane region" description="Helical" evidence="7">
    <location>
        <begin position="6"/>
        <end position="24"/>
    </location>
</feature>
<sequence>MANDATIGYLAILVAALGFGSNYIPVKKCETGNGIAFQFFFCWAVWLVGLGVGVYRGFPSTPPLALLGGVLWSTGNLLSVPAIKLIGLGLSLLIWGISNMCVGWASSTFGILGVEKQQVSKPVLNYAGAATALLALLVYLVVKPTEPTRDASSASSRRAHRRKRMPHRLASPALRSSLLIERDEEGDDEEGVLSGASGGRGLTGYGRDEHGADAFLPSVTGPLRVFLGASAALLAGLFFGASFNPSYHIMDRAAEPDSSFARYQDLQMLDFVFAHFSGIFLASSSFFLLALLLHALAGAYSRRGGKKGPSGFPPTAFRPFELYPAALLPAFLAGLVWAVAMVAWFVANQRLTSLAVTFPIITATPGLVASLWGVVVFGEIRGRRNLGVLAAAFGLTATSCGLIAASR</sequence>
<dbReference type="InterPro" id="IPR010651">
    <property type="entry name" value="Sugar_transport"/>
</dbReference>
<accession>A0A4D9DBA3</accession>
<reference evidence="8 9" key="1">
    <citation type="submission" date="2019-01" db="EMBL/GenBank/DDBJ databases">
        <title>Nuclear Genome Assembly of the Microalgal Biofuel strain Nannochloropsis salina CCMP1776.</title>
        <authorList>
            <person name="Hovde B."/>
        </authorList>
    </citation>
    <scope>NUCLEOTIDE SEQUENCE [LARGE SCALE GENOMIC DNA]</scope>
    <source>
        <strain evidence="8 9">CCMP1776</strain>
    </source>
</reference>
<dbReference type="PANTHER" id="PTHR16119:SF17">
    <property type="entry name" value="TRANSMEMBRANE PROTEIN 144"/>
    <property type="match status" value="1"/>
</dbReference>
<dbReference type="Proteomes" id="UP000355283">
    <property type="component" value="Unassembled WGS sequence"/>
</dbReference>
<proteinExistence type="inferred from homology"/>
<dbReference type="InterPro" id="IPR012435">
    <property type="entry name" value="TMEM144"/>
</dbReference>
<keyword evidence="5 7" id="KW-0472">Membrane</keyword>
<evidence type="ECO:0000256" key="6">
    <source>
        <dbReference type="SAM" id="MobiDB-lite"/>
    </source>
</evidence>
<dbReference type="GO" id="GO:0016020">
    <property type="term" value="C:membrane"/>
    <property type="evidence" value="ECO:0007669"/>
    <property type="project" value="UniProtKB-SubCell"/>
</dbReference>
<protein>
    <recommendedName>
        <fullName evidence="10">EamA domain-containing protein</fullName>
    </recommendedName>
</protein>
<feature type="transmembrane region" description="Helical" evidence="7">
    <location>
        <begin position="322"/>
        <end position="347"/>
    </location>
</feature>
<evidence type="ECO:0000256" key="1">
    <source>
        <dbReference type="ARBA" id="ARBA00004141"/>
    </source>
</evidence>
<evidence type="ECO:0000256" key="2">
    <source>
        <dbReference type="ARBA" id="ARBA00005731"/>
    </source>
</evidence>
<feature type="transmembrane region" description="Helical" evidence="7">
    <location>
        <begin position="386"/>
        <end position="405"/>
    </location>
</feature>
<organism evidence="8 9">
    <name type="scientific">Nannochloropsis salina CCMP1776</name>
    <dbReference type="NCBI Taxonomy" id="1027361"/>
    <lineage>
        <taxon>Eukaryota</taxon>
        <taxon>Sar</taxon>
        <taxon>Stramenopiles</taxon>
        <taxon>Ochrophyta</taxon>
        <taxon>Eustigmatophyceae</taxon>
        <taxon>Eustigmatales</taxon>
        <taxon>Monodopsidaceae</taxon>
        <taxon>Microchloropsis</taxon>
        <taxon>Microchloropsis salina</taxon>
    </lineage>
</organism>
<name>A0A4D9DBA3_9STRA</name>
<dbReference type="Pfam" id="PF07857">
    <property type="entry name" value="TMEM144"/>
    <property type="match status" value="2"/>
</dbReference>
<evidence type="ECO:0008006" key="10">
    <source>
        <dbReference type="Google" id="ProtNLM"/>
    </source>
</evidence>
<evidence type="ECO:0000256" key="3">
    <source>
        <dbReference type="ARBA" id="ARBA00022692"/>
    </source>
</evidence>
<feature type="transmembrane region" description="Helical" evidence="7">
    <location>
        <begin position="90"/>
        <end position="111"/>
    </location>
</feature>
<evidence type="ECO:0000313" key="9">
    <source>
        <dbReference type="Proteomes" id="UP000355283"/>
    </source>
</evidence>